<reference evidence="1" key="1">
    <citation type="submission" date="2021-01" db="EMBL/GenBank/DDBJ databases">
        <authorList>
            <person name="Kaushik A."/>
        </authorList>
    </citation>
    <scope>NUCLEOTIDE SEQUENCE</scope>
    <source>
        <strain evidence="1">AG4-R118</strain>
    </source>
</reference>
<dbReference type="EMBL" id="CAJMWX010001406">
    <property type="protein sequence ID" value="CAE6487144.1"/>
    <property type="molecule type" value="Genomic_DNA"/>
</dbReference>
<dbReference type="Proteomes" id="UP000663888">
    <property type="component" value="Unassembled WGS sequence"/>
</dbReference>
<name>A0A8H3H6X9_9AGAM</name>
<evidence type="ECO:0000313" key="1">
    <source>
        <dbReference type="EMBL" id="CAE6487144.1"/>
    </source>
</evidence>
<proteinExistence type="predicted"/>
<gene>
    <name evidence="1" type="ORF">RDB_LOCUS133519</name>
</gene>
<comment type="caution">
    <text evidence="1">The sequence shown here is derived from an EMBL/GenBank/DDBJ whole genome shotgun (WGS) entry which is preliminary data.</text>
</comment>
<protein>
    <submittedName>
        <fullName evidence="1">Uncharacterized protein</fullName>
    </submittedName>
</protein>
<evidence type="ECO:0000313" key="2">
    <source>
        <dbReference type="Proteomes" id="UP000663888"/>
    </source>
</evidence>
<sequence>MITSVYAEPPTKGIKLFQLPTELFPSPKWSDSVTTQIPLARYRSRGPFQLDHRRSNRCATRGRRIGDVYTPAAHGESGAAFDLDDGG</sequence>
<organism evidence="1 2">
    <name type="scientific">Rhizoctonia solani</name>
    <dbReference type="NCBI Taxonomy" id="456999"/>
    <lineage>
        <taxon>Eukaryota</taxon>
        <taxon>Fungi</taxon>
        <taxon>Dikarya</taxon>
        <taxon>Basidiomycota</taxon>
        <taxon>Agaricomycotina</taxon>
        <taxon>Agaricomycetes</taxon>
        <taxon>Cantharellales</taxon>
        <taxon>Ceratobasidiaceae</taxon>
        <taxon>Rhizoctonia</taxon>
    </lineage>
</organism>
<accession>A0A8H3H6X9</accession>
<dbReference type="AlphaFoldDB" id="A0A8H3H6X9"/>